<keyword evidence="4" id="KW-1185">Reference proteome</keyword>
<evidence type="ECO:0000256" key="1">
    <source>
        <dbReference type="SAM" id="SignalP"/>
    </source>
</evidence>
<dbReference type="PANTHER" id="PTHR40469">
    <property type="entry name" value="SECRETED GLYCOSYL HYDROLASE"/>
    <property type="match status" value="1"/>
</dbReference>
<comment type="caution">
    <text evidence="3">The sequence shown here is derived from an EMBL/GenBank/DDBJ whole genome shotgun (WGS) entry which is preliminary data.</text>
</comment>
<evidence type="ECO:0000313" key="3">
    <source>
        <dbReference type="EMBL" id="MFL0297783.1"/>
    </source>
</evidence>
<dbReference type="InterPro" id="IPR029062">
    <property type="entry name" value="Class_I_gatase-like"/>
</dbReference>
<dbReference type="RefSeq" id="WP_406799725.1">
    <property type="nucleotide sequence ID" value="NZ_JBEWZF010000001.1"/>
</dbReference>
<sequence>MRLTTLFLLFAFATSTSFAQKTSYSVLVYTKNGPGYVHDNISSAVAAIQKLGVEKRFKVDVSDNPGVFEEQNLAKYKVIIFTSTNNDVFDTDIQRLAFRHYIEAGGGFVGVHSVTGTERKWDWFKMMVGETFTWHAKFQPFSVINIDPAHPSLKGVPTKWTKEDECYFGAELYPGIKTLLMHDVSTLDQAQKDLITKHKGIYGRYFPAAWTQHFQGGHIWVTTLGHAKENYQEPVYLNHLWQGINYIAGQVKAIDYSKATSKGRDEGMQF</sequence>
<feature type="chain" id="PRO_5047503950" evidence="1">
    <location>
        <begin position="20"/>
        <end position="270"/>
    </location>
</feature>
<gene>
    <name evidence="3" type="ORF">AAE961_02745</name>
</gene>
<dbReference type="PANTHER" id="PTHR40469:SF2">
    <property type="entry name" value="GALACTOSE-BINDING DOMAIN-LIKE SUPERFAMILY PROTEIN"/>
    <property type="match status" value="1"/>
</dbReference>
<accession>A0ABW8U086</accession>
<feature type="signal peptide" evidence="1">
    <location>
        <begin position="1"/>
        <end position="19"/>
    </location>
</feature>
<protein>
    <submittedName>
        <fullName evidence="3">ThuA domain-containing protein</fullName>
    </submittedName>
</protein>
<name>A0ABW8U086_9BACT</name>
<keyword evidence="1" id="KW-0732">Signal</keyword>
<evidence type="ECO:0000313" key="4">
    <source>
        <dbReference type="Proteomes" id="UP001623553"/>
    </source>
</evidence>
<feature type="domain" description="ThuA-like" evidence="2">
    <location>
        <begin position="26"/>
        <end position="246"/>
    </location>
</feature>
<dbReference type="Pfam" id="PF06283">
    <property type="entry name" value="ThuA"/>
    <property type="match status" value="1"/>
</dbReference>
<evidence type="ECO:0000259" key="2">
    <source>
        <dbReference type="Pfam" id="PF06283"/>
    </source>
</evidence>
<dbReference type="Proteomes" id="UP001623553">
    <property type="component" value="Unassembled WGS sequence"/>
</dbReference>
<dbReference type="SUPFAM" id="SSF52317">
    <property type="entry name" value="Class I glutamine amidotransferase-like"/>
    <property type="match status" value="1"/>
</dbReference>
<dbReference type="EMBL" id="JBEWZF010000001">
    <property type="protein sequence ID" value="MFL0297783.1"/>
    <property type="molecule type" value="Genomic_DNA"/>
</dbReference>
<reference evidence="3 4" key="1">
    <citation type="submission" date="2024-07" db="EMBL/GenBank/DDBJ databases">
        <authorList>
            <person name="Pitt A."/>
            <person name="Hahn M.W."/>
        </authorList>
    </citation>
    <scope>NUCLEOTIDE SEQUENCE [LARGE SCALE GENOMIC DNA]</scope>
    <source>
        <strain evidence="3 4">2-BAHN-186B</strain>
    </source>
</reference>
<organism evidence="3 4">
    <name type="scientific">Aquirufa novilacunae</name>
    <dbReference type="NCBI Taxonomy" id="3139305"/>
    <lineage>
        <taxon>Bacteria</taxon>
        <taxon>Pseudomonadati</taxon>
        <taxon>Bacteroidota</taxon>
        <taxon>Cytophagia</taxon>
        <taxon>Cytophagales</taxon>
        <taxon>Flectobacillaceae</taxon>
        <taxon>Aquirufa</taxon>
    </lineage>
</organism>
<dbReference type="Gene3D" id="3.40.50.880">
    <property type="match status" value="1"/>
</dbReference>
<dbReference type="InterPro" id="IPR029010">
    <property type="entry name" value="ThuA-like"/>
</dbReference>
<proteinExistence type="predicted"/>